<reference evidence="1" key="2">
    <citation type="journal article" date="2015" name="Fish Shellfish Immunol.">
        <title>Early steps in the European eel (Anguilla anguilla)-Vibrio vulnificus interaction in the gills: Role of the RtxA13 toxin.</title>
        <authorList>
            <person name="Callol A."/>
            <person name="Pajuelo D."/>
            <person name="Ebbesson L."/>
            <person name="Teles M."/>
            <person name="MacKenzie S."/>
            <person name="Amaro C."/>
        </authorList>
    </citation>
    <scope>NUCLEOTIDE SEQUENCE</scope>
</reference>
<name>A0A0E9XNZ6_ANGAN</name>
<dbReference type="EMBL" id="GBXM01004115">
    <property type="protein sequence ID" value="JAI04463.1"/>
    <property type="molecule type" value="Transcribed_RNA"/>
</dbReference>
<dbReference type="AlphaFoldDB" id="A0A0E9XNZ6"/>
<sequence length="71" mass="8337">MLVVTIGLYTRCRFQQCPSKLLCTKAYSNGIVQRQMPLYATHQYHLLMKHMGSYEISTSTVFINLKYKFQI</sequence>
<reference evidence="1" key="1">
    <citation type="submission" date="2014-11" db="EMBL/GenBank/DDBJ databases">
        <authorList>
            <person name="Amaro Gonzalez C."/>
        </authorList>
    </citation>
    <scope>NUCLEOTIDE SEQUENCE</scope>
</reference>
<proteinExistence type="predicted"/>
<accession>A0A0E9XNZ6</accession>
<evidence type="ECO:0000313" key="1">
    <source>
        <dbReference type="EMBL" id="JAI04463.1"/>
    </source>
</evidence>
<organism evidence="1">
    <name type="scientific">Anguilla anguilla</name>
    <name type="common">European freshwater eel</name>
    <name type="synonym">Muraena anguilla</name>
    <dbReference type="NCBI Taxonomy" id="7936"/>
    <lineage>
        <taxon>Eukaryota</taxon>
        <taxon>Metazoa</taxon>
        <taxon>Chordata</taxon>
        <taxon>Craniata</taxon>
        <taxon>Vertebrata</taxon>
        <taxon>Euteleostomi</taxon>
        <taxon>Actinopterygii</taxon>
        <taxon>Neopterygii</taxon>
        <taxon>Teleostei</taxon>
        <taxon>Anguilliformes</taxon>
        <taxon>Anguillidae</taxon>
        <taxon>Anguilla</taxon>
    </lineage>
</organism>
<protein>
    <submittedName>
        <fullName evidence="1">Uncharacterized protein</fullName>
    </submittedName>
</protein>